<reference evidence="2" key="1">
    <citation type="journal article" date="2014" name="Science">
        <title>Nonhuman genetics. Genomic basis for the convergent evolution of electric organs.</title>
        <authorList>
            <person name="Gallant J.R."/>
            <person name="Traeger L.L."/>
            <person name="Volkening J.D."/>
            <person name="Moffett H."/>
            <person name="Chen P.H."/>
            <person name="Novina C.D."/>
            <person name="Phillips G.N.Jr."/>
            <person name="Anand R."/>
            <person name="Wells G.B."/>
            <person name="Pinch M."/>
            <person name="Guth R."/>
            <person name="Unguez G.A."/>
            <person name="Albert J.S."/>
            <person name="Zakon H.H."/>
            <person name="Samanta M.P."/>
            <person name="Sussman M.R."/>
        </authorList>
    </citation>
    <scope>NUCLEOTIDE SEQUENCE [LARGE SCALE GENOMIC DNA]</scope>
</reference>
<reference evidence="1" key="4">
    <citation type="submission" date="2025-08" db="UniProtKB">
        <authorList>
            <consortium name="Ensembl"/>
        </authorList>
    </citation>
    <scope>IDENTIFICATION</scope>
</reference>
<sequence>MLPKCPAPSKASGKEVKRLKATITLQKKVELLDMFREKKNFAAVTHHYSINESTLRYIQKNEAAIRRTVSSSFHETAKNVSDVRNKYIVRMESALALWINDCRKK</sequence>
<dbReference type="SUPFAM" id="SSF46689">
    <property type="entry name" value="Homeodomain-like"/>
    <property type="match status" value="1"/>
</dbReference>
<dbReference type="Gene3D" id="1.10.10.10">
    <property type="entry name" value="Winged helix-like DNA-binding domain superfamily/Winged helix DNA-binding domain"/>
    <property type="match status" value="1"/>
</dbReference>
<reference evidence="1" key="5">
    <citation type="submission" date="2025-09" db="UniProtKB">
        <authorList>
            <consortium name="Ensembl"/>
        </authorList>
    </citation>
    <scope>IDENTIFICATION</scope>
</reference>
<evidence type="ECO:0000313" key="2">
    <source>
        <dbReference type="Proteomes" id="UP000314983"/>
    </source>
</evidence>
<dbReference type="OMA" id="ESSVHYI"/>
<dbReference type="Ensembl" id="ENSEEET00000001655.2">
    <property type="protein sequence ID" value="ENSEEEP00000001620.2"/>
    <property type="gene ID" value="ENSEEEG00000001038.2"/>
</dbReference>
<proteinExistence type="predicted"/>
<dbReference type="Proteomes" id="UP000314983">
    <property type="component" value="Chromosome 4"/>
</dbReference>
<dbReference type="InterPro" id="IPR009057">
    <property type="entry name" value="Homeodomain-like_sf"/>
</dbReference>
<evidence type="ECO:0000313" key="1">
    <source>
        <dbReference type="Ensembl" id="ENSEEEP00000001620.2"/>
    </source>
</evidence>
<protein>
    <recommendedName>
        <fullName evidence="3">HTH psq-type domain-containing protein</fullName>
    </recommendedName>
</protein>
<dbReference type="AlphaFoldDB" id="A0A4W4DQT7"/>
<name>A0A4W4DQT7_ELEEL</name>
<evidence type="ECO:0008006" key="3">
    <source>
        <dbReference type="Google" id="ProtNLM"/>
    </source>
</evidence>
<reference evidence="1" key="3">
    <citation type="submission" date="2020-05" db="EMBL/GenBank/DDBJ databases">
        <title>Electrophorus electricus (electric eel) genome, fEleEle1, primary haplotype.</title>
        <authorList>
            <person name="Myers G."/>
            <person name="Meyer A."/>
            <person name="Fedrigo O."/>
            <person name="Formenti G."/>
            <person name="Rhie A."/>
            <person name="Tracey A."/>
            <person name="Sims Y."/>
            <person name="Jarvis E.D."/>
        </authorList>
    </citation>
    <scope>NUCLEOTIDE SEQUENCE [LARGE SCALE GENOMIC DNA]</scope>
</reference>
<reference evidence="2" key="2">
    <citation type="journal article" date="2017" name="Sci. Adv.">
        <title>A tail of two voltages: Proteomic comparison of the three electric organs of the electric eel.</title>
        <authorList>
            <person name="Traeger L.L."/>
            <person name="Sabat G."/>
            <person name="Barrett-Wilt G.A."/>
            <person name="Wells G.B."/>
            <person name="Sussman M.R."/>
        </authorList>
    </citation>
    <scope>NUCLEOTIDE SEQUENCE [LARGE SCALE GENOMIC DNA]</scope>
</reference>
<accession>A0A4W4DQT7</accession>
<dbReference type="GeneTree" id="ENSGT00990000205093"/>
<organism evidence="1 2">
    <name type="scientific">Electrophorus electricus</name>
    <name type="common">Electric eel</name>
    <name type="synonym">Gymnotus electricus</name>
    <dbReference type="NCBI Taxonomy" id="8005"/>
    <lineage>
        <taxon>Eukaryota</taxon>
        <taxon>Metazoa</taxon>
        <taxon>Chordata</taxon>
        <taxon>Craniata</taxon>
        <taxon>Vertebrata</taxon>
        <taxon>Euteleostomi</taxon>
        <taxon>Actinopterygii</taxon>
        <taxon>Neopterygii</taxon>
        <taxon>Teleostei</taxon>
        <taxon>Ostariophysi</taxon>
        <taxon>Gymnotiformes</taxon>
        <taxon>Gymnotoidei</taxon>
        <taxon>Gymnotidae</taxon>
        <taxon>Electrophorus</taxon>
    </lineage>
</organism>
<keyword evidence="2" id="KW-1185">Reference proteome</keyword>
<dbReference type="InterPro" id="IPR036388">
    <property type="entry name" value="WH-like_DNA-bd_sf"/>
</dbReference>